<evidence type="ECO:0000256" key="1">
    <source>
        <dbReference type="ARBA" id="ARBA00022679"/>
    </source>
</evidence>
<dbReference type="InterPro" id="IPR003836">
    <property type="entry name" value="Glucokinase"/>
</dbReference>
<dbReference type="CDD" id="cd24008">
    <property type="entry name" value="ASKHA_NBD_GLK"/>
    <property type="match status" value="1"/>
</dbReference>
<dbReference type="GO" id="GO:0004340">
    <property type="term" value="F:glucokinase activity"/>
    <property type="evidence" value="ECO:0007669"/>
    <property type="project" value="UniProtKB-UniRule"/>
</dbReference>
<keyword evidence="5" id="KW-0812">Transmembrane</keyword>
<dbReference type="SUPFAM" id="SSF53067">
    <property type="entry name" value="Actin-like ATPase domain"/>
    <property type="match status" value="1"/>
</dbReference>
<dbReference type="RefSeq" id="WP_106728202.1">
    <property type="nucleotide sequence ID" value="NZ_PXYG01000001.1"/>
</dbReference>
<comment type="catalytic activity">
    <reaction evidence="3">
        <text>D-glucose + ATP = D-glucose 6-phosphate + ADP + H(+)</text>
        <dbReference type="Rhea" id="RHEA:17825"/>
        <dbReference type="ChEBI" id="CHEBI:4167"/>
        <dbReference type="ChEBI" id="CHEBI:15378"/>
        <dbReference type="ChEBI" id="CHEBI:30616"/>
        <dbReference type="ChEBI" id="CHEBI:61548"/>
        <dbReference type="ChEBI" id="CHEBI:456216"/>
        <dbReference type="EC" id="2.7.1.2"/>
    </reaction>
</comment>
<comment type="subcellular location">
    <subcellularLocation>
        <location evidence="3">Cytoplasm</location>
    </subcellularLocation>
</comment>
<keyword evidence="3" id="KW-0963">Cytoplasm</keyword>
<dbReference type="Pfam" id="PF02685">
    <property type="entry name" value="Glucokinase"/>
    <property type="match status" value="1"/>
</dbReference>
<dbReference type="Gene3D" id="3.30.420.40">
    <property type="match status" value="1"/>
</dbReference>
<evidence type="ECO:0000256" key="3">
    <source>
        <dbReference type="HAMAP-Rule" id="MF_00524"/>
    </source>
</evidence>
<keyword evidence="5" id="KW-0472">Membrane</keyword>
<feature type="binding site" evidence="3">
    <location>
        <begin position="8"/>
        <end position="13"/>
    </location>
    <ligand>
        <name>ATP</name>
        <dbReference type="ChEBI" id="CHEBI:30616"/>
    </ligand>
</feature>
<evidence type="ECO:0000256" key="2">
    <source>
        <dbReference type="ARBA" id="ARBA00022777"/>
    </source>
</evidence>
<dbReference type="OrthoDB" id="9800595at2"/>
<evidence type="ECO:0000256" key="4">
    <source>
        <dbReference type="RuleBase" id="RU004046"/>
    </source>
</evidence>
<keyword evidence="7" id="KW-1185">Reference proteome</keyword>
<dbReference type="PANTHER" id="PTHR47690">
    <property type="entry name" value="GLUCOKINASE"/>
    <property type="match status" value="1"/>
</dbReference>
<reference evidence="6 7" key="1">
    <citation type="submission" date="2018-03" db="EMBL/GenBank/DDBJ databases">
        <title>The draft genome of Zobellella sp. 59N8.</title>
        <authorList>
            <person name="Liu L."/>
            <person name="Li L."/>
            <person name="Zhang X."/>
            <person name="Liang L."/>
            <person name="Wang T."/>
        </authorList>
    </citation>
    <scope>NUCLEOTIDE SEQUENCE [LARGE SCALE GENOMIC DNA]</scope>
    <source>
        <strain evidence="6 7">59N8</strain>
    </source>
</reference>
<keyword evidence="3" id="KW-0547">Nucleotide-binding</keyword>
<protein>
    <recommendedName>
        <fullName evidence="3">Glucokinase</fullName>
        <ecNumber evidence="3">2.7.1.2</ecNumber>
    </recommendedName>
    <alternativeName>
        <fullName evidence="3">Glucose kinase</fullName>
    </alternativeName>
</protein>
<organism evidence="6 7">
    <name type="scientific">Zobellella endophytica</name>
    <dbReference type="NCBI Taxonomy" id="2116700"/>
    <lineage>
        <taxon>Bacteria</taxon>
        <taxon>Pseudomonadati</taxon>
        <taxon>Pseudomonadota</taxon>
        <taxon>Gammaproteobacteria</taxon>
        <taxon>Aeromonadales</taxon>
        <taxon>Aeromonadaceae</taxon>
        <taxon>Zobellella</taxon>
    </lineage>
</organism>
<dbReference type="Gene3D" id="3.40.367.20">
    <property type="match status" value="1"/>
</dbReference>
<dbReference type="EC" id="2.7.1.2" evidence="3"/>
<sequence length="318" mass="33780">MTSACLIADIGGTNARFALVNEGSLAVRDIRVLQVAAFAGIEPAIRHYLAEMGQPLEGVKRACLAIACPVEQDRIAMTNGGWVFSRQALQRALALSELRVINDYAALAYSIPHLAEHEKVRVGGGEARGGYPIALLGPGTGLGVGGLVGGRPLVTEGGHVDFAPNDEVELAMLRFLWREYPHVSAERLLSGMGLENIYRALCAYHGETAESYSAADIGRHALAGSDQRCVDTVARFFAILGSVAGNLALTMGALGGIYITGGIVPRLLPCLSRSPFRERFEAKGRFHDYMAGIGTWVVVAEQPGLLGAAVALLEREAI</sequence>
<dbReference type="InterPro" id="IPR043129">
    <property type="entry name" value="ATPase_NBD"/>
</dbReference>
<dbReference type="GO" id="GO:0005536">
    <property type="term" value="F:D-glucose binding"/>
    <property type="evidence" value="ECO:0007669"/>
    <property type="project" value="InterPro"/>
</dbReference>
<dbReference type="PANTHER" id="PTHR47690:SF1">
    <property type="entry name" value="GLUCOKINASE"/>
    <property type="match status" value="1"/>
</dbReference>
<dbReference type="AlphaFoldDB" id="A0A2P7RC53"/>
<comment type="caution">
    <text evidence="6">The sequence shown here is derived from an EMBL/GenBank/DDBJ whole genome shotgun (WGS) entry which is preliminary data.</text>
</comment>
<keyword evidence="1 3" id="KW-0808">Transferase</keyword>
<proteinExistence type="inferred from homology"/>
<accession>A0A2P7RC53</accession>
<dbReference type="GO" id="GO:0005829">
    <property type="term" value="C:cytosol"/>
    <property type="evidence" value="ECO:0007669"/>
    <property type="project" value="TreeGrafter"/>
</dbReference>
<evidence type="ECO:0000256" key="5">
    <source>
        <dbReference type="SAM" id="Phobius"/>
    </source>
</evidence>
<evidence type="ECO:0000313" key="7">
    <source>
        <dbReference type="Proteomes" id="UP000240243"/>
    </source>
</evidence>
<dbReference type="GO" id="GO:0005524">
    <property type="term" value="F:ATP binding"/>
    <property type="evidence" value="ECO:0007669"/>
    <property type="project" value="UniProtKB-UniRule"/>
</dbReference>
<dbReference type="GO" id="GO:0006096">
    <property type="term" value="P:glycolytic process"/>
    <property type="evidence" value="ECO:0007669"/>
    <property type="project" value="UniProtKB-UniRule"/>
</dbReference>
<dbReference type="InterPro" id="IPR050201">
    <property type="entry name" value="Bacterial_glucokinase"/>
</dbReference>
<feature type="transmembrane region" description="Helical" evidence="5">
    <location>
        <begin position="236"/>
        <end position="259"/>
    </location>
</feature>
<dbReference type="EMBL" id="PXYG01000001">
    <property type="protein sequence ID" value="PSJ47789.1"/>
    <property type="molecule type" value="Genomic_DNA"/>
</dbReference>
<evidence type="ECO:0000313" key="6">
    <source>
        <dbReference type="EMBL" id="PSJ47789.1"/>
    </source>
</evidence>
<dbReference type="NCBIfam" id="TIGR00749">
    <property type="entry name" value="glk"/>
    <property type="match status" value="1"/>
</dbReference>
<comment type="similarity">
    <text evidence="3 4">Belongs to the bacterial glucokinase family.</text>
</comment>
<keyword evidence="2 3" id="KW-0418">Kinase</keyword>
<keyword evidence="3" id="KW-0324">Glycolysis</keyword>
<keyword evidence="5" id="KW-1133">Transmembrane helix</keyword>
<gene>
    <name evidence="3 6" type="primary">glk</name>
    <name evidence="6" type="ORF">C7H85_02930</name>
</gene>
<dbReference type="HAMAP" id="MF_00524">
    <property type="entry name" value="Glucokinase"/>
    <property type="match status" value="1"/>
</dbReference>
<keyword evidence="3" id="KW-0067">ATP-binding</keyword>
<name>A0A2P7RC53_9GAMM</name>
<dbReference type="Proteomes" id="UP000240243">
    <property type="component" value="Unassembled WGS sequence"/>
</dbReference>